<reference evidence="3 4" key="1">
    <citation type="journal article" date="2017" name="Genome Announc.">
        <title>Genome sequence of the saprophytic ascomycete Epicoccum nigrum ICMP 19927 strain isolated from New Zealand.</title>
        <authorList>
            <person name="Fokin M."/>
            <person name="Fleetwood D."/>
            <person name="Weir B.S."/>
            <person name="Villas-Boas S.G."/>
        </authorList>
    </citation>
    <scope>NUCLEOTIDE SEQUENCE [LARGE SCALE GENOMIC DNA]</scope>
    <source>
        <strain evidence="3 4">ICMP 19927</strain>
    </source>
</reference>
<feature type="chain" id="PRO_5013277097" description="Extracellular membrane protein CFEM domain-containing protein" evidence="2">
    <location>
        <begin position="21"/>
        <end position="167"/>
    </location>
</feature>
<feature type="region of interest" description="Disordered" evidence="1">
    <location>
        <begin position="80"/>
        <end position="135"/>
    </location>
</feature>
<feature type="signal peptide" evidence="2">
    <location>
        <begin position="1"/>
        <end position="20"/>
    </location>
</feature>
<dbReference type="Proteomes" id="UP000193240">
    <property type="component" value="Unassembled WGS sequence"/>
</dbReference>
<gene>
    <name evidence="3" type="ORF">B5807_11841</name>
</gene>
<organism evidence="3 4">
    <name type="scientific">Epicoccum nigrum</name>
    <name type="common">Soil fungus</name>
    <name type="synonym">Epicoccum purpurascens</name>
    <dbReference type="NCBI Taxonomy" id="105696"/>
    <lineage>
        <taxon>Eukaryota</taxon>
        <taxon>Fungi</taxon>
        <taxon>Dikarya</taxon>
        <taxon>Ascomycota</taxon>
        <taxon>Pezizomycotina</taxon>
        <taxon>Dothideomycetes</taxon>
        <taxon>Pleosporomycetidae</taxon>
        <taxon>Pleosporales</taxon>
        <taxon>Pleosporineae</taxon>
        <taxon>Didymellaceae</taxon>
        <taxon>Epicoccum</taxon>
    </lineage>
</organism>
<dbReference type="STRING" id="105696.A0A1Y2LJU4"/>
<dbReference type="OMA" id="DSKAICG"/>
<proteinExistence type="predicted"/>
<name>A0A1Y2LJU4_EPING</name>
<dbReference type="EMBL" id="KZ107866">
    <property type="protein sequence ID" value="OSS43437.1"/>
    <property type="molecule type" value="Genomic_DNA"/>
</dbReference>
<evidence type="ECO:0008006" key="5">
    <source>
        <dbReference type="Google" id="ProtNLM"/>
    </source>
</evidence>
<dbReference type="InParanoid" id="A0A1Y2LJU4"/>
<feature type="compositionally biased region" description="Polar residues" evidence="1">
    <location>
        <begin position="81"/>
        <end position="91"/>
    </location>
</feature>
<feature type="compositionally biased region" description="Low complexity" evidence="1">
    <location>
        <begin position="92"/>
        <end position="135"/>
    </location>
</feature>
<evidence type="ECO:0000256" key="1">
    <source>
        <dbReference type="SAM" id="MobiDB-lite"/>
    </source>
</evidence>
<evidence type="ECO:0000313" key="3">
    <source>
        <dbReference type="EMBL" id="OSS43437.1"/>
    </source>
</evidence>
<evidence type="ECO:0000313" key="4">
    <source>
        <dbReference type="Proteomes" id="UP000193240"/>
    </source>
</evidence>
<keyword evidence="4" id="KW-1185">Reference proteome</keyword>
<dbReference type="AlphaFoldDB" id="A0A1Y2LJU4"/>
<protein>
    <recommendedName>
        <fullName evidence="5">Extracellular membrane protein CFEM domain-containing protein</fullName>
    </recommendedName>
</protein>
<keyword evidence="2" id="KW-0732">Signal</keyword>
<sequence>MLAKTVFAATFFALAQFAVASPPGCLLGAINQYSDPADLKAVCKAKDVTSKIASFCGDNTKDALSAFADVCNGQGVKVSTDVPTSTGSVKPSGTGASASASGTGSSNDSSSNSTLATATGASPKPSGAAAGSATGTSTGVLAESTGAAGKLEIGLAAAIAGLMAIAL</sequence>
<accession>A0A1Y2LJU4</accession>
<evidence type="ECO:0000256" key="2">
    <source>
        <dbReference type="SAM" id="SignalP"/>
    </source>
</evidence>